<organism evidence="1">
    <name type="scientific">hydrocarbon metagenome</name>
    <dbReference type="NCBI Taxonomy" id="938273"/>
    <lineage>
        <taxon>unclassified sequences</taxon>
        <taxon>metagenomes</taxon>
        <taxon>ecological metagenomes</taxon>
    </lineage>
</organism>
<protein>
    <recommendedName>
        <fullName evidence="2">ApeA N-terminal domain-containing protein</fullName>
    </recommendedName>
</protein>
<evidence type="ECO:0008006" key="2">
    <source>
        <dbReference type="Google" id="ProtNLM"/>
    </source>
</evidence>
<accession>A0A0W8F6Y2</accession>
<sequence length="526" mass="60181">MQGVGLLALELRFKGVTMAISSINWLEDNIKYAGEGRAEFANPRVILEGPVIIAFNESGESEIQMEFRNISGCVEPNILELLNRNVSTEEYFRILRFSKQIEANQCTKLEVVTPNGTFSSIGINIKHYIPNYLNNVLNFFVLTSQFEVHDKEAKYWVLPLYNLITNFYRYPREWTHPLSISSKHVGIIFKFNCSTCFIEPLEDYEVRKDELTNFKKPKKITSIMVGELRSIPKDSESLDQQVPINFLELLGLAAGTEIGSPYIELRTAEGELVKRIHVEHNNPIYFKGHVAMDEFCGRGIGILLDNGQSLLHLGNSYMIATLKHLVRAGSRNLDIDEKLIHIFQALDGLCEIFDLKTQNLNQRINTSQQKQIKAILEKASRDISAIAVDDEQSRVIGEIANRTRTIPAGTARDFGLSLSDLLKLFDLADANIIEDYYQDSENRKSWIRFLSHCRGVEIHKGFLEFDGDEFDFTEINVIRAHLHDILFRLVFKMIHYDGTYRSPIQTLPKEANWVKPNTSPKMLGYH</sequence>
<evidence type="ECO:0000313" key="1">
    <source>
        <dbReference type="EMBL" id="KUG16631.1"/>
    </source>
</evidence>
<name>A0A0W8F6Y2_9ZZZZ</name>
<proteinExistence type="predicted"/>
<dbReference type="EMBL" id="LNQE01001487">
    <property type="protein sequence ID" value="KUG16631.1"/>
    <property type="molecule type" value="Genomic_DNA"/>
</dbReference>
<comment type="caution">
    <text evidence="1">The sequence shown here is derived from an EMBL/GenBank/DDBJ whole genome shotgun (WGS) entry which is preliminary data.</text>
</comment>
<gene>
    <name evidence="1" type="ORF">ASZ90_013720</name>
</gene>
<dbReference type="AlphaFoldDB" id="A0A0W8F6Y2"/>
<reference evidence="1" key="1">
    <citation type="journal article" date="2015" name="Proc. Natl. Acad. Sci. U.S.A.">
        <title>Networks of energetic and metabolic interactions define dynamics in microbial communities.</title>
        <authorList>
            <person name="Embree M."/>
            <person name="Liu J.K."/>
            <person name="Al-Bassam M.M."/>
            <person name="Zengler K."/>
        </authorList>
    </citation>
    <scope>NUCLEOTIDE SEQUENCE</scope>
</reference>